<organism evidence="8 9">
    <name type="scientific">Pelovirga terrestris</name>
    <dbReference type="NCBI Taxonomy" id="2771352"/>
    <lineage>
        <taxon>Bacteria</taxon>
        <taxon>Pseudomonadati</taxon>
        <taxon>Thermodesulfobacteriota</taxon>
        <taxon>Desulfuromonadia</taxon>
        <taxon>Geobacterales</taxon>
        <taxon>Geobacteraceae</taxon>
        <taxon>Pelovirga</taxon>
    </lineage>
</organism>
<protein>
    <submittedName>
        <fullName evidence="8">NADH-quinone oxidoreductase subunit NuoE</fullName>
        <ecNumber evidence="8">1.6.5.11</ecNumber>
    </submittedName>
</protein>
<comment type="cofactor">
    <cofactor evidence="6">
        <name>[2Fe-2S] cluster</name>
        <dbReference type="ChEBI" id="CHEBI:190135"/>
    </cofactor>
</comment>
<dbReference type="AlphaFoldDB" id="A0A8J6QQV0"/>
<dbReference type="InterPro" id="IPR002023">
    <property type="entry name" value="NuoE-like"/>
</dbReference>
<dbReference type="InterPro" id="IPR042128">
    <property type="entry name" value="NuoE_dom"/>
</dbReference>
<dbReference type="Gene3D" id="3.40.30.10">
    <property type="entry name" value="Glutaredoxin"/>
    <property type="match status" value="1"/>
</dbReference>
<dbReference type="Pfam" id="PF01257">
    <property type="entry name" value="2Fe-2S_thioredx"/>
    <property type="match status" value="1"/>
</dbReference>
<evidence type="ECO:0000256" key="5">
    <source>
        <dbReference type="ARBA" id="ARBA00023014"/>
    </source>
</evidence>
<proteinExistence type="inferred from homology"/>
<name>A0A8J6QQV0_9BACT</name>
<comment type="similarity">
    <text evidence="1">Belongs to the complex I 24 kDa subunit family.</text>
</comment>
<dbReference type="GO" id="GO:0051537">
    <property type="term" value="F:2 iron, 2 sulfur cluster binding"/>
    <property type="evidence" value="ECO:0007669"/>
    <property type="project" value="UniProtKB-KW"/>
</dbReference>
<dbReference type="PANTHER" id="PTHR43342:SF1">
    <property type="entry name" value="BIFURCATING [FEFE] HYDROGENASE GAMMA SUBUNIT"/>
    <property type="match status" value="1"/>
</dbReference>
<keyword evidence="2 7" id="KW-0001">2Fe-2S</keyword>
<keyword evidence="5 7" id="KW-0411">Iron-sulfur</keyword>
<accession>A0A8J6QQV0</accession>
<keyword evidence="3 7" id="KW-0479">Metal-binding</keyword>
<feature type="binding site" evidence="7">
    <location>
        <position position="138"/>
    </location>
    <ligand>
        <name>[2Fe-2S] cluster</name>
        <dbReference type="ChEBI" id="CHEBI:190135"/>
    </ligand>
</feature>
<dbReference type="PANTHER" id="PTHR43342">
    <property type="entry name" value="NADH-QUINONE OXIDOREDUCTASE, E SUBUNIT"/>
    <property type="match status" value="1"/>
</dbReference>
<dbReference type="EC" id="1.6.5.11" evidence="8"/>
<evidence type="ECO:0000313" key="9">
    <source>
        <dbReference type="Proteomes" id="UP000632828"/>
    </source>
</evidence>
<sequence length="170" mass="18733">MTENVQQAEEQVEELEEIDLTAANEVIDKYIDIHGNLMPVLQGIQEAYGYIPEATVHLAAERLNVYASQIYGVLTFYAQFHLKPRGKYIIRVCMGTACHVKGAGRIGDAIVERLGISHAETTEDLKFTAEYVACIGACGMAPVIMVNDATYGSITVQKTAEVIEKYKAMD</sequence>
<feature type="binding site" evidence="7">
    <location>
        <position position="134"/>
    </location>
    <ligand>
        <name>[2Fe-2S] cluster</name>
        <dbReference type="ChEBI" id="CHEBI:190135"/>
    </ligand>
</feature>
<evidence type="ECO:0000256" key="1">
    <source>
        <dbReference type="ARBA" id="ARBA00010643"/>
    </source>
</evidence>
<evidence type="ECO:0000256" key="3">
    <source>
        <dbReference type="ARBA" id="ARBA00022723"/>
    </source>
</evidence>
<evidence type="ECO:0000256" key="6">
    <source>
        <dbReference type="ARBA" id="ARBA00034078"/>
    </source>
</evidence>
<dbReference type="CDD" id="cd03064">
    <property type="entry name" value="TRX_Fd_NuoE"/>
    <property type="match status" value="1"/>
</dbReference>
<dbReference type="FunFam" id="3.40.30.10:FF:000015">
    <property type="entry name" value="NADH-quinone oxidoreductase subunit E"/>
    <property type="match status" value="1"/>
</dbReference>
<keyword evidence="4 7" id="KW-0408">Iron</keyword>
<evidence type="ECO:0000256" key="7">
    <source>
        <dbReference type="PIRSR" id="PIRSR000216-1"/>
    </source>
</evidence>
<comment type="caution">
    <text evidence="8">The sequence shown here is derived from an EMBL/GenBank/DDBJ whole genome shotgun (WGS) entry which is preliminary data.</text>
</comment>
<dbReference type="Proteomes" id="UP000632828">
    <property type="component" value="Unassembled WGS sequence"/>
</dbReference>
<feature type="binding site" evidence="7">
    <location>
        <position position="98"/>
    </location>
    <ligand>
        <name>[2Fe-2S] cluster</name>
        <dbReference type="ChEBI" id="CHEBI:190135"/>
    </ligand>
</feature>
<comment type="cofactor">
    <cofactor evidence="7">
        <name>[2Fe-2S] cluster</name>
        <dbReference type="ChEBI" id="CHEBI:190135"/>
    </cofactor>
    <text evidence="7">Binds 1 [2Fe-2S] cluster.</text>
</comment>
<dbReference type="InterPro" id="IPR028431">
    <property type="entry name" value="NADP_DH_HndA-like"/>
</dbReference>
<evidence type="ECO:0000256" key="2">
    <source>
        <dbReference type="ARBA" id="ARBA00022714"/>
    </source>
</evidence>
<evidence type="ECO:0000256" key="4">
    <source>
        <dbReference type="ARBA" id="ARBA00023004"/>
    </source>
</evidence>
<dbReference type="GO" id="GO:0046872">
    <property type="term" value="F:metal ion binding"/>
    <property type="evidence" value="ECO:0007669"/>
    <property type="project" value="UniProtKB-KW"/>
</dbReference>
<evidence type="ECO:0000313" key="8">
    <source>
        <dbReference type="EMBL" id="MBD1400060.1"/>
    </source>
</evidence>
<dbReference type="NCBIfam" id="NF005722">
    <property type="entry name" value="PRK07539.1-2"/>
    <property type="match status" value="1"/>
</dbReference>
<dbReference type="PIRSF" id="PIRSF000216">
    <property type="entry name" value="NADH_DH_24kDa"/>
    <property type="match status" value="1"/>
</dbReference>
<dbReference type="SUPFAM" id="SSF52833">
    <property type="entry name" value="Thioredoxin-like"/>
    <property type="match status" value="1"/>
</dbReference>
<dbReference type="EMBL" id="JACWUN010000004">
    <property type="protein sequence ID" value="MBD1400060.1"/>
    <property type="molecule type" value="Genomic_DNA"/>
</dbReference>
<dbReference type="InterPro" id="IPR036249">
    <property type="entry name" value="Thioredoxin-like_sf"/>
</dbReference>
<keyword evidence="8" id="KW-0560">Oxidoreductase</keyword>
<feature type="binding site" evidence="7">
    <location>
        <position position="93"/>
    </location>
    <ligand>
        <name>[2Fe-2S] cluster</name>
        <dbReference type="ChEBI" id="CHEBI:190135"/>
    </ligand>
</feature>
<reference evidence="8" key="1">
    <citation type="submission" date="2020-09" db="EMBL/GenBank/DDBJ databases">
        <title>Pelobacter alkaliphilus sp. nov., a novel anaerobic arsenate-reducing bacterium from terrestrial mud volcano.</title>
        <authorList>
            <person name="Khomyakova M.A."/>
            <person name="Merkel A.Y."/>
            <person name="Slobodkin A.I."/>
        </authorList>
    </citation>
    <scope>NUCLEOTIDE SEQUENCE</scope>
    <source>
        <strain evidence="8">M08fum</strain>
    </source>
</reference>
<keyword evidence="9" id="KW-1185">Reference proteome</keyword>
<dbReference type="GO" id="GO:0016491">
    <property type="term" value="F:oxidoreductase activity"/>
    <property type="evidence" value="ECO:0007669"/>
    <property type="project" value="UniProtKB-KW"/>
</dbReference>
<dbReference type="Gene3D" id="1.10.10.1590">
    <property type="entry name" value="NADH-quinone oxidoreductase subunit E"/>
    <property type="match status" value="1"/>
</dbReference>
<dbReference type="InterPro" id="IPR041921">
    <property type="entry name" value="NuoE_N"/>
</dbReference>
<dbReference type="RefSeq" id="WP_191154327.1">
    <property type="nucleotide sequence ID" value="NZ_JACWUN010000004.1"/>
</dbReference>
<gene>
    <name evidence="8" type="primary">nuoE</name>
    <name evidence="8" type="ORF">ICT70_05175</name>
</gene>